<gene>
    <name evidence="1" type="ORF">DCF82_17275</name>
</gene>
<dbReference type="AlphaFoldDB" id="A0A3B8WJ36"/>
<dbReference type="Pfam" id="PF16074">
    <property type="entry name" value="PilW"/>
    <property type="match status" value="1"/>
</dbReference>
<protein>
    <submittedName>
        <fullName evidence="1">Uncharacterized protein</fullName>
    </submittedName>
</protein>
<dbReference type="InterPro" id="IPR032092">
    <property type="entry name" value="PilW"/>
</dbReference>
<dbReference type="EMBL" id="DLYI01000228">
    <property type="protein sequence ID" value="HAC29536.1"/>
    <property type="molecule type" value="Genomic_DNA"/>
</dbReference>
<dbReference type="GO" id="GO:0043683">
    <property type="term" value="P:type IV pilus assembly"/>
    <property type="evidence" value="ECO:0007669"/>
    <property type="project" value="InterPro"/>
</dbReference>
<sequence length="339" mass="36019">LGVTQIYLSGNETYRQTQGLAHAQESARFVSAILAPDFRSAGSFGCLAEMGRPLDQVVDNRLNGGLLMPLGRPVQGWDFNGTGPGDSVTLPDALNTPGAGSWSSGNAGAQLPAQLAGSVLANSDVVVINALTPLSVPVNAANPQNGNSINLVDNSEVPVNRIVLATLGDCSEGELFQKSNNFNSSSVTMAGGNVIPGNNGNNFNLAYDSETRVYEFTSMAYYIGQGTNGEPALFRRLMTPLEPPQELVSGVETLQLLYGVDTVGDEAADDYVPANLVANWDSVSSVRFAVITRSRDEVLDEENDRLFDVLGSEMSQANNGDRRVRLVSVGTTTIRGRMQ</sequence>
<evidence type="ECO:0000313" key="2">
    <source>
        <dbReference type="Proteomes" id="UP000261325"/>
    </source>
</evidence>
<comment type="caution">
    <text evidence="1">The sequence shown here is derived from an EMBL/GenBank/DDBJ whole genome shotgun (WGS) entry which is preliminary data.</text>
</comment>
<feature type="non-terminal residue" evidence="1">
    <location>
        <position position="1"/>
    </location>
</feature>
<name>A0A3B8WJ36_MARNT</name>
<evidence type="ECO:0000313" key="1">
    <source>
        <dbReference type="EMBL" id="HAC29536.1"/>
    </source>
</evidence>
<organism evidence="1 2">
    <name type="scientific">Marinobacter nauticus</name>
    <name type="common">Marinobacter hydrocarbonoclasticus</name>
    <name type="synonym">Marinobacter aquaeolei</name>
    <dbReference type="NCBI Taxonomy" id="2743"/>
    <lineage>
        <taxon>Bacteria</taxon>
        <taxon>Pseudomonadati</taxon>
        <taxon>Pseudomonadota</taxon>
        <taxon>Gammaproteobacteria</taxon>
        <taxon>Pseudomonadales</taxon>
        <taxon>Marinobacteraceae</taxon>
        <taxon>Marinobacter</taxon>
    </lineage>
</organism>
<accession>A0A3B8WJ36</accession>
<proteinExistence type="predicted"/>
<dbReference type="Proteomes" id="UP000261325">
    <property type="component" value="Unassembled WGS sequence"/>
</dbReference>
<reference evidence="1 2" key="1">
    <citation type="journal article" date="2018" name="Nat. Biotechnol.">
        <title>A standardized bacterial taxonomy based on genome phylogeny substantially revises the tree of life.</title>
        <authorList>
            <person name="Parks D.H."/>
            <person name="Chuvochina M."/>
            <person name="Waite D.W."/>
            <person name="Rinke C."/>
            <person name="Skarshewski A."/>
            <person name="Chaumeil P.A."/>
            <person name="Hugenholtz P."/>
        </authorList>
    </citation>
    <scope>NUCLEOTIDE SEQUENCE [LARGE SCALE GENOMIC DNA]</scope>
    <source>
        <strain evidence="1">UBA9049</strain>
    </source>
</reference>